<dbReference type="RefSeq" id="WP_036944346.1">
    <property type="nucleotide sequence ID" value="NZ_JQKC01000027.1"/>
</dbReference>
<gene>
    <name evidence="15" type="primary">rnc</name>
    <name evidence="18" type="ORF">Bccel_1296</name>
</gene>
<dbReference type="GO" id="GO:0046872">
    <property type="term" value="F:metal ion binding"/>
    <property type="evidence" value="ECO:0007669"/>
    <property type="project" value="UniProtKB-KW"/>
</dbReference>
<dbReference type="HAMAP" id="MF_00104">
    <property type="entry name" value="RNase_III"/>
    <property type="match status" value="1"/>
</dbReference>
<dbReference type="AlphaFoldDB" id="A0A0L6JJU5"/>
<dbReference type="SUPFAM" id="SSF54768">
    <property type="entry name" value="dsRNA-binding domain-like"/>
    <property type="match status" value="1"/>
</dbReference>
<keyword evidence="14 15" id="KW-0694">RNA-binding</keyword>
<dbReference type="EMBL" id="LGTC01000001">
    <property type="protein sequence ID" value="KNY26034.1"/>
    <property type="molecule type" value="Genomic_DNA"/>
</dbReference>
<evidence type="ECO:0000256" key="11">
    <source>
        <dbReference type="ARBA" id="ARBA00022759"/>
    </source>
</evidence>
<feature type="active site" evidence="15">
    <location>
        <position position="129"/>
    </location>
</feature>
<dbReference type="SUPFAM" id="SSF69065">
    <property type="entry name" value="RNase III domain-like"/>
    <property type="match status" value="1"/>
</dbReference>
<evidence type="ECO:0000256" key="14">
    <source>
        <dbReference type="ARBA" id="ARBA00022884"/>
    </source>
</evidence>
<feature type="binding site" evidence="15">
    <location>
        <position position="53"/>
    </location>
    <ligand>
        <name>Mg(2+)</name>
        <dbReference type="ChEBI" id="CHEBI:18420"/>
    </ligand>
</feature>
<keyword evidence="19" id="KW-1185">Reference proteome</keyword>
<evidence type="ECO:0000259" key="17">
    <source>
        <dbReference type="PROSITE" id="PS50142"/>
    </source>
</evidence>
<dbReference type="FunFam" id="1.10.1520.10:FF:000001">
    <property type="entry name" value="Ribonuclease 3"/>
    <property type="match status" value="1"/>
</dbReference>
<dbReference type="FunFam" id="3.30.160.20:FF:000003">
    <property type="entry name" value="Ribonuclease 3"/>
    <property type="match status" value="1"/>
</dbReference>
<dbReference type="STRING" id="398512.Bccel_1296"/>
<evidence type="ECO:0000259" key="16">
    <source>
        <dbReference type="PROSITE" id="PS50137"/>
    </source>
</evidence>
<evidence type="ECO:0000256" key="1">
    <source>
        <dbReference type="ARBA" id="ARBA00000109"/>
    </source>
</evidence>
<reference evidence="19" key="1">
    <citation type="submission" date="2015-07" db="EMBL/GenBank/DDBJ databases">
        <title>Near-Complete Genome Sequence of the Cellulolytic Bacterium Bacteroides (Pseudobacteroides) cellulosolvens ATCC 35603.</title>
        <authorList>
            <person name="Dassa B."/>
            <person name="Utturkar S.M."/>
            <person name="Klingeman D.M."/>
            <person name="Hurt R.A."/>
            <person name="Keller M."/>
            <person name="Xu J."/>
            <person name="Reddy Y.H.K."/>
            <person name="Borovok I."/>
            <person name="Grinberg I.R."/>
            <person name="Lamed R."/>
            <person name="Zhivin O."/>
            <person name="Bayer E.A."/>
            <person name="Brown S.D."/>
        </authorList>
    </citation>
    <scope>NUCLEOTIDE SEQUENCE [LARGE SCALE GENOMIC DNA]</scope>
    <source>
        <strain evidence="19">DSM 2933</strain>
    </source>
</reference>
<evidence type="ECO:0000256" key="12">
    <source>
        <dbReference type="ARBA" id="ARBA00022801"/>
    </source>
</evidence>
<dbReference type="Gene3D" id="1.10.1520.10">
    <property type="entry name" value="Ribonuclease III domain"/>
    <property type="match status" value="1"/>
</dbReference>
<keyword evidence="10 15" id="KW-0479">Metal-binding</keyword>
<dbReference type="CDD" id="cd00593">
    <property type="entry name" value="RIBOc"/>
    <property type="match status" value="1"/>
</dbReference>
<dbReference type="GO" id="GO:0005737">
    <property type="term" value="C:cytoplasm"/>
    <property type="evidence" value="ECO:0007669"/>
    <property type="project" value="UniProtKB-SubCell"/>
</dbReference>
<evidence type="ECO:0000313" key="18">
    <source>
        <dbReference type="EMBL" id="KNY26034.1"/>
    </source>
</evidence>
<dbReference type="PROSITE" id="PS50142">
    <property type="entry name" value="RNASE_3_2"/>
    <property type="match status" value="1"/>
</dbReference>
<dbReference type="GO" id="GO:0042802">
    <property type="term" value="F:identical protein binding"/>
    <property type="evidence" value="ECO:0007669"/>
    <property type="project" value="UniProtKB-ARBA"/>
</dbReference>
<dbReference type="Pfam" id="PF14622">
    <property type="entry name" value="Ribonucleas_3_3"/>
    <property type="match status" value="1"/>
</dbReference>
<dbReference type="NCBIfam" id="TIGR02191">
    <property type="entry name" value="RNaseIII"/>
    <property type="match status" value="1"/>
</dbReference>
<dbReference type="InterPro" id="IPR000999">
    <property type="entry name" value="RNase_III_dom"/>
</dbReference>
<evidence type="ECO:0000256" key="15">
    <source>
        <dbReference type="HAMAP-Rule" id="MF_00104"/>
    </source>
</evidence>
<keyword evidence="9 15" id="KW-0540">Nuclease</keyword>
<dbReference type="GO" id="GO:0004525">
    <property type="term" value="F:ribonuclease III activity"/>
    <property type="evidence" value="ECO:0007669"/>
    <property type="project" value="UniProtKB-UniRule"/>
</dbReference>
<keyword evidence="8 15" id="KW-0819">tRNA processing</keyword>
<comment type="caution">
    <text evidence="18">The sequence shown here is derived from an EMBL/GenBank/DDBJ whole genome shotgun (WGS) entry which is preliminary data.</text>
</comment>
<evidence type="ECO:0000313" key="19">
    <source>
        <dbReference type="Proteomes" id="UP000036923"/>
    </source>
</evidence>
<feature type="binding site" evidence="15">
    <location>
        <position position="126"/>
    </location>
    <ligand>
        <name>Mg(2+)</name>
        <dbReference type="ChEBI" id="CHEBI:18420"/>
    </ligand>
</feature>
<feature type="active site" evidence="15">
    <location>
        <position position="57"/>
    </location>
</feature>
<dbReference type="PROSITE" id="PS50137">
    <property type="entry name" value="DS_RBD"/>
    <property type="match status" value="1"/>
</dbReference>
<dbReference type="SMART" id="SM00358">
    <property type="entry name" value="DSRM"/>
    <property type="match status" value="1"/>
</dbReference>
<dbReference type="InterPro" id="IPR014720">
    <property type="entry name" value="dsRBD_dom"/>
</dbReference>
<comment type="subcellular location">
    <subcellularLocation>
        <location evidence="2 15">Cytoplasm</location>
    </subcellularLocation>
</comment>
<keyword evidence="7 15" id="KW-0507">mRNA processing</keyword>
<dbReference type="InterPro" id="IPR011907">
    <property type="entry name" value="RNase_III"/>
</dbReference>
<dbReference type="OrthoDB" id="9805026at2"/>
<dbReference type="PANTHER" id="PTHR11207">
    <property type="entry name" value="RIBONUCLEASE III"/>
    <property type="match status" value="1"/>
</dbReference>
<feature type="domain" description="DRBM" evidence="16">
    <location>
        <begin position="167"/>
        <end position="236"/>
    </location>
</feature>
<dbReference type="GO" id="GO:0006397">
    <property type="term" value="P:mRNA processing"/>
    <property type="evidence" value="ECO:0007669"/>
    <property type="project" value="UniProtKB-UniRule"/>
</dbReference>
<evidence type="ECO:0000256" key="13">
    <source>
        <dbReference type="ARBA" id="ARBA00022842"/>
    </source>
</evidence>
<dbReference type="GO" id="GO:0003725">
    <property type="term" value="F:double-stranded RNA binding"/>
    <property type="evidence" value="ECO:0007669"/>
    <property type="project" value="TreeGrafter"/>
</dbReference>
<protein>
    <recommendedName>
        <fullName evidence="15">Ribonuclease 3</fullName>
        <ecNumber evidence="15">3.1.26.3</ecNumber>
    </recommendedName>
    <alternativeName>
        <fullName evidence="15">Ribonuclease III</fullName>
        <shortName evidence="15">RNase III</shortName>
    </alternativeName>
</protein>
<accession>A0A0L6JJU5</accession>
<keyword evidence="13 15" id="KW-0460">Magnesium</keyword>
<evidence type="ECO:0000256" key="5">
    <source>
        <dbReference type="ARBA" id="ARBA00022490"/>
    </source>
</evidence>
<evidence type="ECO:0000256" key="9">
    <source>
        <dbReference type="ARBA" id="ARBA00022722"/>
    </source>
</evidence>
<comment type="subunit">
    <text evidence="4 15">Homodimer.</text>
</comment>
<evidence type="ECO:0000256" key="2">
    <source>
        <dbReference type="ARBA" id="ARBA00004496"/>
    </source>
</evidence>
<comment type="catalytic activity">
    <reaction evidence="1 15">
        <text>Endonucleolytic cleavage to 5'-phosphomonoester.</text>
        <dbReference type="EC" id="3.1.26.3"/>
    </reaction>
</comment>
<dbReference type="GO" id="GO:0010468">
    <property type="term" value="P:regulation of gene expression"/>
    <property type="evidence" value="ECO:0007669"/>
    <property type="project" value="TreeGrafter"/>
</dbReference>
<dbReference type="PANTHER" id="PTHR11207:SF0">
    <property type="entry name" value="RIBONUCLEASE 3"/>
    <property type="match status" value="1"/>
</dbReference>
<dbReference type="Gene3D" id="3.30.160.20">
    <property type="match status" value="1"/>
</dbReference>
<proteinExistence type="inferred from homology"/>
<comment type="similarity">
    <text evidence="3">Belongs to the ribonuclease III family.</text>
</comment>
<evidence type="ECO:0000256" key="3">
    <source>
        <dbReference type="ARBA" id="ARBA00010183"/>
    </source>
</evidence>
<dbReference type="PATRIC" id="fig|398512.5.peg.1347"/>
<keyword evidence="11 15" id="KW-0255">Endonuclease</keyword>
<evidence type="ECO:0000256" key="8">
    <source>
        <dbReference type="ARBA" id="ARBA00022694"/>
    </source>
</evidence>
<feature type="binding site" evidence="15">
    <location>
        <position position="129"/>
    </location>
    <ligand>
        <name>Mg(2+)</name>
        <dbReference type="ChEBI" id="CHEBI:18420"/>
    </ligand>
</feature>
<name>A0A0L6JJU5_9FIRM</name>
<comment type="function">
    <text evidence="15">Digests double-stranded RNA. Involved in the processing of primary rRNA transcript to yield the immediate precursors to the large and small rRNAs (23S and 16S). Processes some mRNAs, and tRNAs when they are encoded in the rRNA operon. Processes pre-crRNA and tracrRNA of type II CRISPR loci if present in the organism.</text>
</comment>
<dbReference type="SMART" id="SM00535">
    <property type="entry name" value="RIBOc"/>
    <property type="match status" value="1"/>
</dbReference>
<dbReference type="EC" id="3.1.26.3" evidence="15"/>
<dbReference type="GO" id="GO:0006364">
    <property type="term" value="P:rRNA processing"/>
    <property type="evidence" value="ECO:0007669"/>
    <property type="project" value="UniProtKB-UniRule"/>
</dbReference>
<keyword evidence="5 15" id="KW-0963">Cytoplasm</keyword>
<evidence type="ECO:0000256" key="4">
    <source>
        <dbReference type="ARBA" id="ARBA00011738"/>
    </source>
</evidence>
<feature type="domain" description="RNase III" evidence="17">
    <location>
        <begin position="11"/>
        <end position="140"/>
    </location>
</feature>
<dbReference type="PROSITE" id="PS00517">
    <property type="entry name" value="RNASE_3_1"/>
    <property type="match status" value="1"/>
</dbReference>
<evidence type="ECO:0000256" key="10">
    <source>
        <dbReference type="ARBA" id="ARBA00022723"/>
    </source>
</evidence>
<sequence length="239" mass="26756">MINLETLLENLNGFEEKINYKFKNRKNIILALTHSSYANENRNDNLTSNERLEFLGDAVLNIIISETIYSNYPNLSEGQLTKVRANIVCEQSLVKCSNNIEVGKFLLLGKGEDLSGGRTRTSILSDAFEAIIGAVYLDGGMKNVKAFVLQQMDHLIKDAVLGIIFLDYKTQFQEIVQKDGEKKIIYEILEENGPDHDKEFVAQVKIMNKVVGKGKGKSKKEAEQAAAKAALESLNLKIR</sequence>
<keyword evidence="15" id="KW-0699">rRNA-binding</keyword>
<dbReference type="InterPro" id="IPR036389">
    <property type="entry name" value="RNase_III_sf"/>
</dbReference>
<dbReference type="Proteomes" id="UP000036923">
    <property type="component" value="Unassembled WGS sequence"/>
</dbReference>
<dbReference type="eggNOG" id="COG0571">
    <property type="taxonomic scope" value="Bacteria"/>
</dbReference>
<evidence type="ECO:0000256" key="6">
    <source>
        <dbReference type="ARBA" id="ARBA00022552"/>
    </source>
</evidence>
<dbReference type="GO" id="GO:0019843">
    <property type="term" value="F:rRNA binding"/>
    <property type="evidence" value="ECO:0007669"/>
    <property type="project" value="UniProtKB-KW"/>
</dbReference>
<keyword evidence="12 15" id="KW-0378">Hydrolase</keyword>
<evidence type="ECO:0000256" key="7">
    <source>
        <dbReference type="ARBA" id="ARBA00022664"/>
    </source>
</evidence>
<dbReference type="GO" id="GO:0008033">
    <property type="term" value="P:tRNA processing"/>
    <property type="evidence" value="ECO:0007669"/>
    <property type="project" value="UniProtKB-KW"/>
</dbReference>
<dbReference type="Pfam" id="PF00035">
    <property type="entry name" value="dsrm"/>
    <property type="match status" value="1"/>
</dbReference>
<organism evidence="18 19">
    <name type="scientific">Pseudobacteroides cellulosolvens ATCC 35603 = DSM 2933</name>
    <dbReference type="NCBI Taxonomy" id="398512"/>
    <lineage>
        <taxon>Bacteria</taxon>
        <taxon>Bacillati</taxon>
        <taxon>Bacillota</taxon>
        <taxon>Clostridia</taxon>
        <taxon>Eubacteriales</taxon>
        <taxon>Oscillospiraceae</taxon>
        <taxon>Pseudobacteroides</taxon>
    </lineage>
</organism>
<keyword evidence="6 15" id="KW-0698">rRNA processing</keyword>
<comment type="cofactor">
    <cofactor evidence="15">
        <name>Mg(2+)</name>
        <dbReference type="ChEBI" id="CHEBI:18420"/>
    </cofactor>
</comment>